<protein>
    <submittedName>
        <fullName evidence="1">Uncharacterized protein</fullName>
    </submittedName>
</protein>
<organism evidence="1">
    <name type="scientific">marine metagenome</name>
    <dbReference type="NCBI Taxonomy" id="408172"/>
    <lineage>
        <taxon>unclassified sequences</taxon>
        <taxon>metagenomes</taxon>
        <taxon>ecological metagenomes</taxon>
    </lineage>
</organism>
<dbReference type="PROSITE" id="PS51257">
    <property type="entry name" value="PROKAR_LIPOPROTEIN"/>
    <property type="match status" value="1"/>
</dbReference>
<evidence type="ECO:0000313" key="1">
    <source>
        <dbReference type="EMBL" id="SVB64487.1"/>
    </source>
</evidence>
<reference evidence="1" key="1">
    <citation type="submission" date="2018-05" db="EMBL/GenBank/DDBJ databases">
        <authorList>
            <person name="Lanie J.A."/>
            <person name="Ng W.-L."/>
            <person name="Kazmierczak K.M."/>
            <person name="Andrzejewski T.M."/>
            <person name="Davidsen T.M."/>
            <person name="Wayne K.J."/>
            <person name="Tettelin H."/>
            <person name="Glass J.I."/>
            <person name="Rusch D."/>
            <person name="Podicherti R."/>
            <person name="Tsui H.-C.T."/>
            <person name="Winkler M.E."/>
        </authorList>
    </citation>
    <scope>NUCLEOTIDE SEQUENCE</scope>
</reference>
<name>A0A382FQT6_9ZZZZ</name>
<accession>A0A382FQT6</accession>
<proteinExistence type="predicted"/>
<sequence length="216" mass="23962">MIRIILISILLLVQSCTTSVVVEGSVPTPLVKKIPARIGVHFADEFRYFRHKEEIKEAGTWDIDLGSQNLTFFANLLDSLFTTVVEVREPPLTPEEMTDLDGVIVPRIEKYGFLTPSISGLKFYSASIEYRIALYDKAGEKIGDWNIIGYGKSEGGMFAADEAINEATVLAIRDGGARIAIELIDQPAMRDWMKSLSAIEPNIQVKATHVTTEKEA</sequence>
<gene>
    <name evidence="1" type="ORF">METZ01_LOCUS217341</name>
</gene>
<dbReference type="AlphaFoldDB" id="A0A382FQT6"/>
<dbReference type="EMBL" id="UINC01050931">
    <property type="protein sequence ID" value="SVB64487.1"/>
    <property type="molecule type" value="Genomic_DNA"/>
</dbReference>